<dbReference type="InterPro" id="IPR032466">
    <property type="entry name" value="Metal_Hydrolase"/>
</dbReference>
<accession>A0A1C6IWI0</accession>
<organism evidence="3">
    <name type="scientific">uncultured Anaerotruncus sp</name>
    <dbReference type="NCBI Taxonomy" id="905011"/>
    <lineage>
        <taxon>Bacteria</taxon>
        <taxon>Bacillati</taxon>
        <taxon>Bacillota</taxon>
        <taxon>Clostridia</taxon>
        <taxon>Eubacteriales</taxon>
        <taxon>Oscillospiraceae</taxon>
        <taxon>Anaerotruncus</taxon>
        <taxon>environmental samples</taxon>
    </lineage>
</organism>
<dbReference type="PANTHER" id="PTHR43794:SF11">
    <property type="entry name" value="AMIDOHYDROLASE-RELATED DOMAIN-CONTAINING PROTEIN"/>
    <property type="match status" value="1"/>
</dbReference>
<dbReference type="InterPro" id="IPR050287">
    <property type="entry name" value="MTA/SAH_deaminase"/>
</dbReference>
<evidence type="ECO:0000313" key="3">
    <source>
        <dbReference type="EMBL" id="SCJ74082.1"/>
    </source>
</evidence>
<name>A0A1C6IWI0_9FIRM</name>
<dbReference type="CDD" id="cd01298">
    <property type="entry name" value="ATZ_TRZ_like"/>
    <property type="match status" value="1"/>
</dbReference>
<dbReference type="Gene3D" id="3.20.20.140">
    <property type="entry name" value="Metal-dependent hydrolases"/>
    <property type="match status" value="1"/>
</dbReference>
<dbReference type="Gene3D" id="2.30.40.10">
    <property type="entry name" value="Urease, subunit C, domain 1"/>
    <property type="match status" value="1"/>
</dbReference>
<sequence>MKLYAPQYLYQDGAFLTGMAVCTEKDTVKEVGRLEDLQQKYPRAAVCDWKDLILLPGTVNVHNHCFQSLLRGICADRPFLEWRDGSLYKYSPRLQKEHIYGGALFAFGEMMKCGVTTVCDFFYLHNFGTESDEMIVQAAKDLGIRLVLARTMYDWNGAPSGYVETVEQAVENTRLLARKYKDDDMTTVLPAPHSLHAATPEMVQAGHALAAELGCRYHIHVAEEPFEVEQVQAEFGATPVEFLDRLGVVDESMAIVHGVWLKESEIDLLGSRGAQLCYCPSSNMFLADGVTDIARMMRAGVNIGLGSDGACSNNRISVFEEMRMASILQKAHTLDALSVNYQQAFDMGTKNGGQLLQLPVGQIAPGYKADFVGIRSRDMSMQPISDSGEQILPNIVYSMQPTAIARVVVDGRLTVADGVLQTVSEDEIVDRVQTIMRQIAD</sequence>
<feature type="domain" description="Amidohydrolase-related" evidence="2">
    <location>
        <begin position="53"/>
        <end position="413"/>
    </location>
</feature>
<dbReference type="PANTHER" id="PTHR43794">
    <property type="entry name" value="AMINOHYDROLASE SSNA-RELATED"/>
    <property type="match status" value="1"/>
</dbReference>
<gene>
    <name evidence="3" type="primary">mtaD_3</name>
    <name evidence="3" type="ORF">SAMEA3545359_01728</name>
</gene>
<dbReference type="GO" id="GO:0050270">
    <property type="term" value="F:S-adenosylhomocysteine deaminase activity"/>
    <property type="evidence" value="ECO:0007669"/>
    <property type="project" value="UniProtKB-EC"/>
</dbReference>
<dbReference type="AlphaFoldDB" id="A0A1C6IWI0"/>
<keyword evidence="1 3" id="KW-0378">Hydrolase</keyword>
<dbReference type="EMBL" id="FMHG01000001">
    <property type="protein sequence ID" value="SCJ74082.1"/>
    <property type="molecule type" value="Genomic_DNA"/>
</dbReference>
<dbReference type="EC" id="3.5.4.28" evidence="3"/>
<dbReference type="SUPFAM" id="SSF51338">
    <property type="entry name" value="Composite domain of metallo-dependent hydrolases"/>
    <property type="match status" value="1"/>
</dbReference>
<evidence type="ECO:0000256" key="1">
    <source>
        <dbReference type="ARBA" id="ARBA00022801"/>
    </source>
</evidence>
<dbReference type="Pfam" id="PF01979">
    <property type="entry name" value="Amidohydro_1"/>
    <property type="match status" value="1"/>
</dbReference>
<proteinExistence type="predicted"/>
<dbReference type="InterPro" id="IPR006680">
    <property type="entry name" value="Amidohydro-rel"/>
</dbReference>
<reference evidence="3" key="1">
    <citation type="submission" date="2015-09" db="EMBL/GenBank/DDBJ databases">
        <authorList>
            <consortium name="Pathogen Informatics"/>
        </authorList>
    </citation>
    <scope>NUCLEOTIDE SEQUENCE</scope>
    <source>
        <strain evidence="3">2789STDY5834896</strain>
    </source>
</reference>
<dbReference type="InterPro" id="IPR011059">
    <property type="entry name" value="Metal-dep_hydrolase_composite"/>
</dbReference>
<dbReference type="SUPFAM" id="SSF51556">
    <property type="entry name" value="Metallo-dependent hydrolases"/>
    <property type="match status" value="1"/>
</dbReference>
<protein>
    <submittedName>
        <fullName evidence="3">5-methylthioadenosine/S-adenosylhomocysteine deaminase</fullName>
        <ecNumber evidence="3">3.5.4.28</ecNumber>
    </submittedName>
</protein>
<evidence type="ECO:0000259" key="2">
    <source>
        <dbReference type="Pfam" id="PF01979"/>
    </source>
</evidence>